<evidence type="ECO:0000313" key="2">
    <source>
        <dbReference type="EMBL" id="QKV55243.1"/>
    </source>
</evidence>
<keyword evidence="1" id="KW-0472">Membrane</keyword>
<dbReference type="EMBL" id="CP054841">
    <property type="protein sequence ID" value="QKV55243.1"/>
    <property type="molecule type" value="Genomic_DNA"/>
</dbReference>
<evidence type="ECO:0000256" key="1">
    <source>
        <dbReference type="SAM" id="Phobius"/>
    </source>
</evidence>
<protein>
    <submittedName>
        <fullName evidence="2">Uncharacterized protein</fullName>
    </submittedName>
</protein>
<sequence>MSTDRIIQVADLSLILGSLRSLKGDIGTVSGQVESVGQELSQTRSELSRLEQAFADFVEADLKAKELSLAETRQVKVRQELETSFGYYAVVRRQATGVLQASDVQLVRKETLQSATEELMISAPRYWLAPALVALSAWLGDKRELATRALAEALRRDDEKTSLFFALIARRAGRIDANRTWLDRYFGLQNPYQLDRQTVVMIDAMANGVFGADVTMHCSKRVSAWIDELSQQAGFVEAQRVQWSKALVSKAPNTDHGQRYSHLQRLSPTWPALNAALNGVAMHQAVLAHFKGVFDGEIKAAPSVLTAVDDLLSKLVTRFDDEELPLRRQEEMCRFIIEENGDKRAASKRYELQSAALDTEVDFTQLLTNAAMHPETSHVTRATQRFAIAHSRDWIVDAHADVTAKARMAVPTQIEIAIEDWKGSTAQGDNEAQLLDSLTQSIAAREAAALAEVKLTGMHWLAVAFGIAMLFLSFSMGWFSFVIGAAALGWVWLTYRQLDQRRAKVKADFARLLEQSTQALRACLAETVELRRDIARRDAVAAEVAALLGGISPEQHILSSHDTVRRVMVNSPAGASA</sequence>
<dbReference type="Proteomes" id="UP000509579">
    <property type="component" value="Plasmid unnamed1"/>
</dbReference>
<evidence type="ECO:0000313" key="3">
    <source>
        <dbReference type="Proteomes" id="UP000509579"/>
    </source>
</evidence>
<keyword evidence="1" id="KW-0812">Transmembrane</keyword>
<gene>
    <name evidence="2" type="ORF">HUK68_20100</name>
</gene>
<organism evidence="2 3">
    <name type="scientific">Comamonas antarctica</name>
    <dbReference type="NCBI Taxonomy" id="2743470"/>
    <lineage>
        <taxon>Bacteria</taxon>
        <taxon>Pseudomonadati</taxon>
        <taxon>Pseudomonadota</taxon>
        <taxon>Betaproteobacteria</taxon>
        <taxon>Burkholderiales</taxon>
        <taxon>Comamonadaceae</taxon>
        <taxon>Comamonas</taxon>
    </lineage>
</organism>
<feature type="transmembrane region" description="Helical" evidence="1">
    <location>
        <begin position="460"/>
        <end position="493"/>
    </location>
</feature>
<keyword evidence="2" id="KW-0614">Plasmid</keyword>
<dbReference type="AlphaFoldDB" id="A0A6N1X9Z9"/>
<keyword evidence="1" id="KW-1133">Transmembrane helix</keyword>
<reference evidence="2 3" key="1">
    <citation type="submission" date="2020-06" db="EMBL/GenBank/DDBJ databases">
        <title>Acidovorax antarctica sp. nov., isolated from Corinth ice sheet soil, Antarctic Fields Peninsula.</title>
        <authorList>
            <person name="Xu Q."/>
            <person name="Peng F."/>
        </authorList>
    </citation>
    <scope>NUCLEOTIDE SEQUENCE [LARGE SCALE GENOMIC DNA]</scope>
    <source>
        <strain evidence="2 3">16-35-5</strain>
        <plasmid evidence="2 3">unnamed1</plasmid>
    </source>
</reference>
<dbReference type="KEGG" id="aant:HUK68_20100"/>
<geneLocation type="plasmid" evidence="2 3">
    <name>unnamed1</name>
</geneLocation>
<keyword evidence="3" id="KW-1185">Reference proteome</keyword>
<dbReference type="RefSeq" id="WP_175506031.1">
    <property type="nucleotide sequence ID" value="NZ_CP054841.1"/>
</dbReference>
<accession>A0A6N1X9Z9</accession>
<proteinExistence type="predicted"/>
<name>A0A6N1X9Z9_9BURK</name>